<evidence type="ECO:0000256" key="7">
    <source>
        <dbReference type="ARBA" id="ARBA00022692"/>
    </source>
</evidence>
<dbReference type="AlphaFoldDB" id="A0A1J5S6P2"/>
<keyword evidence="11" id="KW-1133">Transmembrane helix</keyword>
<dbReference type="Gene3D" id="1.10.287.130">
    <property type="match status" value="1"/>
</dbReference>
<name>A0A1J5S6P2_9ZZZZ</name>
<evidence type="ECO:0000256" key="8">
    <source>
        <dbReference type="ARBA" id="ARBA00022741"/>
    </source>
</evidence>
<keyword evidence="10" id="KW-0067">ATP-binding</keyword>
<organism evidence="17">
    <name type="scientific">mine drainage metagenome</name>
    <dbReference type="NCBI Taxonomy" id="410659"/>
    <lineage>
        <taxon>unclassified sequences</taxon>
        <taxon>metagenomes</taxon>
        <taxon>ecological metagenomes</taxon>
    </lineage>
</organism>
<dbReference type="InterPro" id="IPR036890">
    <property type="entry name" value="HATPase_C_sf"/>
</dbReference>
<evidence type="ECO:0000256" key="12">
    <source>
        <dbReference type="ARBA" id="ARBA00023012"/>
    </source>
</evidence>
<keyword evidence="14" id="KW-0175">Coiled coil</keyword>
<keyword evidence="6 17" id="KW-0808">Transferase</keyword>
<keyword evidence="5" id="KW-0597">Phosphoprotein</keyword>
<evidence type="ECO:0000256" key="3">
    <source>
        <dbReference type="ARBA" id="ARBA00012438"/>
    </source>
</evidence>
<dbReference type="PRINTS" id="PR00344">
    <property type="entry name" value="BCTRLSENSOR"/>
</dbReference>
<comment type="catalytic activity">
    <reaction evidence="1">
        <text>ATP + protein L-histidine = ADP + protein N-phospho-L-histidine.</text>
        <dbReference type="EC" id="2.7.13.3"/>
    </reaction>
</comment>
<dbReference type="Pfam" id="PF00072">
    <property type="entry name" value="Response_reg"/>
    <property type="match status" value="3"/>
</dbReference>
<dbReference type="InterPro" id="IPR011006">
    <property type="entry name" value="CheY-like_superfamily"/>
</dbReference>
<evidence type="ECO:0000313" key="17">
    <source>
        <dbReference type="EMBL" id="OIR03975.1"/>
    </source>
</evidence>
<evidence type="ECO:0000256" key="14">
    <source>
        <dbReference type="SAM" id="Coils"/>
    </source>
</evidence>
<dbReference type="EC" id="2.7.13.3" evidence="3"/>
<keyword evidence="12" id="KW-0902">Two-component regulatory system</keyword>
<dbReference type="GO" id="GO:0005524">
    <property type="term" value="F:ATP binding"/>
    <property type="evidence" value="ECO:0007669"/>
    <property type="project" value="UniProtKB-KW"/>
</dbReference>
<comment type="subcellular location">
    <subcellularLocation>
        <location evidence="2">Cell membrane</location>
        <topology evidence="2">Multi-pass membrane protein</topology>
    </subcellularLocation>
</comment>
<evidence type="ECO:0000256" key="13">
    <source>
        <dbReference type="ARBA" id="ARBA00023136"/>
    </source>
</evidence>
<dbReference type="CDD" id="cd00082">
    <property type="entry name" value="HisKA"/>
    <property type="match status" value="1"/>
</dbReference>
<feature type="domain" description="Histidine kinase" evidence="15">
    <location>
        <begin position="205"/>
        <end position="426"/>
    </location>
</feature>
<dbReference type="SMART" id="SM00387">
    <property type="entry name" value="HATPase_c"/>
    <property type="match status" value="1"/>
</dbReference>
<dbReference type="Pfam" id="PF00512">
    <property type="entry name" value="HisKA"/>
    <property type="match status" value="1"/>
</dbReference>
<evidence type="ECO:0000256" key="11">
    <source>
        <dbReference type="ARBA" id="ARBA00022989"/>
    </source>
</evidence>
<keyword evidence="4" id="KW-1003">Cell membrane</keyword>
<evidence type="ECO:0000259" key="16">
    <source>
        <dbReference type="PROSITE" id="PS50110"/>
    </source>
</evidence>
<dbReference type="PROSITE" id="PS50110">
    <property type="entry name" value="RESPONSE_REGULATORY"/>
    <property type="match status" value="3"/>
</dbReference>
<dbReference type="Gene3D" id="3.30.565.10">
    <property type="entry name" value="Histidine kinase-like ATPase, C-terminal domain"/>
    <property type="match status" value="1"/>
</dbReference>
<evidence type="ECO:0000256" key="10">
    <source>
        <dbReference type="ARBA" id="ARBA00022840"/>
    </source>
</evidence>
<dbReference type="PROSITE" id="PS50109">
    <property type="entry name" value="HIS_KIN"/>
    <property type="match status" value="1"/>
</dbReference>
<keyword evidence="7" id="KW-0812">Transmembrane</keyword>
<dbReference type="InterPro" id="IPR003661">
    <property type="entry name" value="HisK_dim/P_dom"/>
</dbReference>
<dbReference type="SMART" id="SM00388">
    <property type="entry name" value="HisKA"/>
    <property type="match status" value="1"/>
</dbReference>
<dbReference type="CDD" id="cd16922">
    <property type="entry name" value="HATPase_EvgS-ArcB-TorS-like"/>
    <property type="match status" value="1"/>
</dbReference>
<dbReference type="SMART" id="SM00448">
    <property type="entry name" value="REC"/>
    <property type="match status" value="2"/>
</dbReference>
<dbReference type="FunFam" id="1.10.287.130:FF:000003">
    <property type="entry name" value="Histidine kinase"/>
    <property type="match status" value="1"/>
</dbReference>
<comment type="caution">
    <text evidence="17">The sequence shown here is derived from an EMBL/GenBank/DDBJ whole genome shotgun (WGS) entry which is preliminary data.</text>
</comment>
<feature type="domain" description="Response regulatory" evidence="16">
    <location>
        <begin position="444"/>
        <end position="565"/>
    </location>
</feature>
<dbReference type="InterPro" id="IPR005467">
    <property type="entry name" value="His_kinase_dom"/>
</dbReference>
<dbReference type="InterPro" id="IPR036097">
    <property type="entry name" value="HisK_dim/P_sf"/>
</dbReference>
<dbReference type="PANTHER" id="PTHR45339">
    <property type="entry name" value="HYBRID SIGNAL TRANSDUCTION HISTIDINE KINASE J"/>
    <property type="match status" value="1"/>
</dbReference>
<dbReference type="Pfam" id="PF02518">
    <property type="entry name" value="HATPase_c"/>
    <property type="match status" value="1"/>
</dbReference>
<evidence type="ECO:0000256" key="6">
    <source>
        <dbReference type="ARBA" id="ARBA00022679"/>
    </source>
</evidence>
<dbReference type="EMBL" id="MLJW01000061">
    <property type="protein sequence ID" value="OIR03975.1"/>
    <property type="molecule type" value="Genomic_DNA"/>
</dbReference>
<keyword evidence="9 17" id="KW-0418">Kinase</keyword>
<protein>
    <recommendedName>
        <fullName evidence="3">histidine kinase</fullName>
        <ecNumber evidence="3">2.7.13.3</ecNumber>
    </recommendedName>
</protein>
<gene>
    <name evidence="17" type="primary">barA_13</name>
    <name evidence="17" type="ORF">GALL_139120</name>
</gene>
<dbReference type="GO" id="GO:0000155">
    <property type="term" value="F:phosphorelay sensor kinase activity"/>
    <property type="evidence" value="ECO:0007669"/>
    <property type="project" value="InterPro"/>
</dbReference>
<evidence type="ECO:0000256" key="4">
    <source>
        <dbReference type="ARBA" id="ARBA00022475"/>
    </source>
</evidence>
<evidence type="ECO:0000259" key="15">
    <source>
        <dbReference type="PROSITE" id="PS50109"/>
    </source>
</evidence>
<feature type="domain" description="Response regulatory" evidence="16">
    <location>
        <begin position="11"/>
        <end position="158"/>
    </location>
</feature>
<dbReference type="InterPro" id="IPR003594">
    <property type="entry name" value="HATPase_dom"/>
</dbReference>
<dbReference type="SUPFAM" id="SSF52172">
    <property type="entry name" value="CheY-like"/>
    <property type="match status" value="3"/>
</dbReference>
<accession>A0A1J5S6P2</accession>
<proteinExistence type="predicted"/>
<dbReference type="FunFam" id="3.30.565.10:FF:000010">
    <property type="entry name" value="Sensor histidine kinase RcsC"/>
    <property type="match status" value="1"/>
</dbReference>
<evidence type="ECO:0000256" key="5">
    <source>
        <dbReference type="ARBA" id="ARBA00022553"/>
    </source>
</evidence>
<feature type="coiled-coil region" evidence="14">
    <location>
        <begin position="164"/>
        <end position="198"/>
    </location>
</feature>
<sequence>MNTPMSDKNRRILAIDDNRSIHGDLRKILCDPRPVDKARAMEAALFGRPPPSSSTPQFELDSAYQGKEGFEMVRRALASGRPYAMAFMDVRMPPGWDGIETTARIWEIDPQMQIVICTAYSDYSWDQMSEKLGHPDKLVILKKPFDNVEVLQLASALTEKWNLARQVELQVANLERQVEERTRELRAAKDAAEAATKAKGEFLANMSHEIRTPMNGVIGMTSLLLDLELGPTQREYAETVRASADALLGIINSVLDYSKLEAGKLTLEVIDFDLVETVETTLDILAERAQAQGTELVLDLDPAVRRMLRGDPGRLRQILVNLVGNAIKFTKGGEVMVRVRPDSESDQRVGLRFEVIDTGVGIPAEAQGRLFQAFSQADSSTTRRFGGTGLGLAISKQLVGLMDGEIGVQSEAGKGSTFWFKVQFGKSVDVEAAPVGEDSWGTLRVLVVDDNASSRRVLRERIHSWRLPEPGTADGPAALTMLREAAAGGRPYDMAVVDLEMPDPDGLTLIHAIKGDPAIAGVKVIALASLGHALTEDEMRSAGIDAVLHKPVKQSPLFNCLSNVIHSTASTQADAGSPGATTHLEPSPVVRRKLAESRVLLAEDNAVNLKVALGWLKKLGCVADTAVNGIEAVEAIQRVSYSLILMDCQMPEMDGFEATRLIRARERDSGSACPWSAPVYIIALTASAMQGDREKCLAVGMNDYVTKPIRMRELQAALERWCAATAAGVTA</sequence>
<dbReference type="PANTHER" id="PTHR45339:SF1">
    <property type="entry name" value="HYBRID SIGNAL TRANSDUCTION HISTIDINE KINASE J"/>
    <property type="match status" value="1"/>
</dbReference>
<dbReference type="CDD" id="cd17546">
    <property type="entry name" value="REC_hyHK_CKI1_RcsC-like"/>
    <property type="match status" value="2"/>
</dbReference>
<reference evidence="17" key="1">
    <citation type="submission" date="2016-10" db="EMBL/GenBank/DDBJ databases">
        <title>Sequence of Gallionella enrichment culture.</title>
        <authorList>
            <person name="Poehlein A."/>
            <person name="Muehling M."/>
            <person name="Daniel R."/>
        </authorList>
    </citation>
    <scope>NUCLEOTIDE SEQUENCE</scope>
</reference>
<dbReference type="Gene3D" id="3.40.50.2300">
    <property type="match status" value="3"/>
</dbReference>
<dbReference type="GO" id="GO:0005886">
    <property type="term" value="C:plasma membrane"/>
    <property type="evidence" value="ECO:0007669"/>
    <property type="project" value="UniProtKB-SubCell"/>
</dbReference>
<evidence type="ECO:0000256" key="2">
    <source>
        <dbReference type="ARBA" id="ARBA00004651"/>
    </source>
</evidence>
<dbReference type="SUPFAM" id="SSF47384">
    <property type="entry name" value="Homodimeric domain of signal transducing histidine kinase"/>
    <property type="match status" value="1"/>
</dbReference>
<keyword evidence="8" id="KW-0547">Nucleotide-binding</keyword>
<keyword evidence="13" id="KW-0472">Membrane</keyword>
<feature type="domain" description="Response regulatory" evidence="16">
    <location>
        <begin position="598"/>
        <end position="722"/>
    </location>
</feature>
<evidence type="ECO:0000256" key="9">
    <source>
        <dbReference type="ARBA" id="ARBA00022777"/>
    </source>
</evidence>
<dbReference type="InterPro" id="IPR001789">
    <property type="entry name" value="Sig_transdc_resp-reg_receiver"/>
</dbReference>
<evidence type="ECO:0000256" key="1">
    <source>
        <dbReference type="ARBA" id="ARBA00000085"/>
    </source>
</evidence>
<dbReference type="SUPFAM" id="SSF55874">
    <property type="entry name" value="ATPase domain of HSP90 chaperone/DNA topoisomerase II/histidine kinase"/>
    <property type="match status" value="1"/>
</dbReference>
<dbReference type="InterPro" id="IPR004358">
    <property type="entry name" value="Sig_transdc_His_kin-like_C"/>
</dbReference>